<sequence length="809" mass="91338">METLQQRKFSVNFLLADGAVLQRGKPIRVWGKRLTANTNLKVSLEGYSAFATGCGEEWEAFLPEFEAGGPYELRIEDQESNNNLVLTDIWVGDVWLAGGQSNMEWPLEESFGGQEALLQAKDSNLRYFHVPRVAHESLYEEREHGQPSWESASPEAAGKFSAVAYYFARSLRESLDDVPIGIIGCNWGDTSAACWVPEETLLSDPCLTPILEKHQKVMEEFHLPDYERQMSVYLEQVKLQEEGVRQGLPSEQLPPYPWPMPLGPHSHQRPNGLYHTMVKRVIPYSIKGFIYYQGENDVMLGGEYERLLTALILKWRADWQDRALPFLFVQLPFFGKGDAAFGQDWPNLRDAQQAVAHLVPHAHMVVSLDCGEKEDIHPKDKKPIGERLARLALNKVYGLPVIAERPTLEAAWLEAGTVHLRFGHADSGLKGGVRGIDGFELADEEGLFHYAAASVLSDGRTIQVSCEHISHPRRVRYGWRNWMMANLRNGHGLPAAPLQACLEPAQLRKPGDLWLDTDRRPVHAHGGSILYHEGVYYWYGEYKRGATSTSPAGINRVDFLGIGCYSSIDLTNWQFRGLVLKAENDPESELHASRVAERPKVLYNASTKRFVMWLHADDEDYKAASCGIAVAEAPEGPFQYVGSIRPNGEESRDFTLFQDEDDRAYLYYSSEGNATLHITELSEDYLGVQNTFTRNFAGQYREAPAVFKKDGSYHMITSGCTGWEPNEAEWAMASNPEGPWMPMGNPCQGEGADRTFEAQGTWVLQSPDTGKPVIFMADQWNKDDLENSRYAWFVMDWEKNRPIVRMSES</sequence>
<dbReference type="SUPFAM" id="SSF52266">
    <property type="entry name" value="SGNH hydrolase"/>
    <property type="match status" value="1"/>
</dbReference>
<evidence type="ECO:0000259" key="4">
    <source>
        <dbReference type="Pfam" id="PF03629"/>
    </source>
</evidence>
<keyword evidence="3" id="KW-0326">Glycosidase</keyword>
<dbReference type="Pfam" id="PF04616">
    <property type="entry name" value="Glyco_hydro_43"/>
    <property type="match status" value="1"/>
</dbReference>
<dbReference type="InterPro" id="IPR036514">
    <property type="entry name" value="SGNH_hydro_sf"/>
</dbReference>
<proteinExistence type="inferred from homology"/>
<evidence type="ECO:0000313" key="6">
    <source>
        <dbReference type="Proteomes" id="UP001157114"/>
    </source>
</evidence>
<dbReference type="InterPro" id="IPR023296">
    <property type="entry name" value="Glyco_hydro_beta-prop_sf"/>
</dbReference>
<protein>
    <recommendedName>
        <fullName evidence="4">Sialate O-acetylesterase domain-containing protein</fullName>
    </recommendedName>
</protein>
<dbReference type="Gene3D" id="3.40.50.1110">
    <property type="entry name" value="SGNH hydrolase"/>
    <property type="match status" value="1"/>
</dbReference>
<dbReference type="InterPro" id="IPR005181">
    <property type="entry name" value="SASA"/>
</dbReference>
<dbReference type="PANTHER" id="PTHR22925">
    <property type="entry name" value="GLYCOSYL HYDROLASE 43 FAMILY MEMBER"/>
    <property type="match status" value="1"/>
</dbReference>
<dbReference type="EMBL" id="BSSQ01000035">
    <property type="protein sequence ID" value="GLX71527.1"/>
    <property type="molecule type" value="Genomic_DNA"/>
</dbReference>
<reference evidence="5 6" key="1">
    <citation type="submission" date="2023-03" db="EMBL/GenBank/DDBJ databases">
        <title>Draft genome sequence of the bacteria which degrade cell wall of Tricholomamatutake.</title>
        <authorList>
            <person name="Konishi Y."/>
            <person name="Fukuta Y."/>
            <person name="Shirasaka N."/>
        </authorList>
    </citation>
    <scope>NUCLEOTIDE SEQUENCE [LARGE SCALE GENOMIC DNA]</scope>
    <source>
        <strain evidence="6">mu1</strain>
    </source>
</reference>
<name>A0ABQ6GR62_9BACL</name>
<dbReference type="Gene3D" id="2.115.10.20">
    <property type="entry name" value="Glycosyl hydrolase domain, family 43"/>
    <property type="match status" value="1"/>
</dbReference>
<keyword evidence="6" id="KW-1185">Reference proteome</keyword>
<accession>A0ABQ6GR62</accession>
<gene>
    <name evidence="5" type="ORF">MU1_58770</name>
</gene>
<evidence type="ECO:0000313" key="5">
    <source>
        <dbReference type="EMBL" id="GLX71527.1"/>
    </source>
</evidence>
<keyword evidence="2" id="KW-0378">Hydrolase</keyword>
<comment type="caution">
    <text evidence="5">The sequence shown here is derived from an EMBL/GenBank/DDBJ whole genome shotgun (WGS) entry which is preliminary data.</text>
</comment>
<dbReference type="Proteomes" id="UP001157114">
    <property type="component" value="Unassembled WGS sequence"/>
</dbReference>
<dbReference type="CDD" id="cd18825">
    <property type="entry name" value="GH43_CtGH43-like"/>
    <property type="match status" value="1"/>
</dbReference>
<comment type="similarity">
    <text evidence="1">Belongs to the glycosyl hydrolase 43 family.</text>
</comment>
<dbReference type="RefSeq" id="WP_284242347.1">
    <property type="nucleotide sequence ID" value="NZ_BSSQ01000035.1"/>
</dbReference>
<dbReference type="SUPFAM" id="SSF75005">
    <property type="entry name" value="Arabinanase/levansucrase/invertase"/>
    <property type="match status" value="1"/>
</dbReference>
<dbReference type="InterPro" id="IPR006710">
    <property type="entry name" value="Glyco_hydro_43"/>
</dbReference>
<feature type="domain" description="Sialate O-acetylesterase" evidence="4">
    <location>
        <begin position="268"/>
        <end position="391"/>
    </location>
</feature>
<dbReference type="Pfam" id="PF03629">
    <property type="entry name" value="SASA"/>
    <property type="match status" value="1"/>
</dbReference>
<evidence type="ECO:0000256" key="3">
    <source>
        <dbReference type="ARBA" id="ARBA00023295"/>
    </source>
</evidence>
<dbReference type="PANTHER" id="PTHR22925:SF3">
    <property type="entry name" value="GLYCOSYL HYDROLASE FAMILY PROTEIN 43"/>
    <property type="match status" value="1"/>
</dbReference>
<evidence type="ECO:0000256" key="2">
    <source>
        <dbReference type="ARBA" id="ARBA00022801"/>
    </source>
</evidence>
<evidence type="ECO:0000256" key="1">
    <source>
        <dbReference type="ARBA" id="ARBA00009865"/>
    </source>
</evidence>
<organism evidence="5 6">
    <name type="scientific">Paenibacillus glycanilyticus</name>
    <dbReference type="NCBI Taxonomy" id="126569"/>
    <lineage>
        <taxon>Bacteria</taxon>
        <taxon>Bacillati</taxon>
        <taxon>Bacillota</taxon>
        <taxon>Bacilli</taxon>
        <taxon>Bacillales</taxon>
        <taxon>Paenibacillaceae</taxon>
        <taxon>Paenibacillus</taxon>
    </lineage>
</organism>